<feature type="DNA-binding region" description="HMG box" evidence="1">
    <location>
        <begin position="162"/>
        <end position="231"/>
    </location>
</feature>
<dbReference type="VEuPathDB" id="VectorBase:GPPI009496"/>
<evidence type="ECO:0000313" key="4">
    <source>
        <dbReference type="Proteomes" id="UP000092460"/>
    </source>
</evidence>
<dbReference type="SMART" id="SM00398">
    <property type="entry name" value="HMG"/>
    <property type="match status" value="1"/>
</dbReference>
<reference evidence="3" key="2">
    <citation type="submission" date="2020-05" db="UniProtKB">
        <authorList>
            <consortium name="EnsemblMetazoa"/>
        </authorList>
    </citation>
    <scope>IDENTIFICATION</scope>
    <source>
        <strain evidence="3">IAEA</strain>
    </source>
</reference>
<keyword evidence="1" id="KW-0238">DNA-binding</keyword>
<dbReference type="EMBL" id="JXJN01003767">
    <property type="status" value="NOT_ANNOTATED_CDS"/>
    <property type="molecule type" value="Genomic_DNA"/>
</dbReference>
<evidence type="ECO:0000256" key="1">
    <source>
        <dbReference type="PROSITE-ProRule" id="PRU00267"/>
    </source>
</evidence>
<protein>
    <recommendedName>
        <fullName evidence="2">HMG box domain-containing protein</fullName>
    </recommendedName>
</protein>
<dbReference type="PROSITE" id="PS50118">
    <property type="entry name" value="HMG_BOX_2"/>
    <property type="match status" value="1"/>
</dbReference>
<evidence type="ECO:0000259" key="2">
    <source>
        <dbReference type="PROSITE" id="PS50118"/>
    </source>
</evidence>
<keyword evidence="4" id="KW-1185">Reference proteome</keyword>
<name>A0A1B0AUW9_9MUSC</name>
<dbReference type="InterPro" id="IPR036910">
    <property type="entry name" value="HMG_box_dom_sf"/>
</dbReference>
<dbReference type="Gene3D" id="1.10.30.10">
    <property type="entry name" value="High mobility group box domain"/>
    <property type="match status" value="1"/>
</dbReference>
<proteinExistence type="predicted"/>
<dbReference type="EnsemblMetazoa" id="GPPI009496-RA">
    <property type="protein sequence ID" value="GPPI009496-PA"/>
    <property type="gene ID" value="GPPI009496"/>
</dbReference>
<dbReference type="InterPro" id="IPR009071">
    <property type="entry name" value="HMG_box_dom"/>
</dbReference>
<evidence type="ECO:0000313" key="3">
    <source>
        <dbReference type="EnsemblMetazoa" id="GPPI009496-PA"/>
    </source>
</evidence>
<dbReference type="SUPFAM" id="SSF47095">
    <property type="entry name" value="HMG-box"/>
    <property type="match status" value="1"/>
</dbReference>
<dbReference type="CDD" id="cd00084">
    <property type="entry name" value="HMG-box_SF"/>
    <property type="match status" value="1"/>
</dbReference>
<sequence length="250" mass="30082">MVLRLCENFFLLLRPAGHIIKDGQKLDFFHFKLIKFITFPTTDKYIFRYHVLNNLRNSNKSTQMLKVKFTGLSMYWKSKMKKPKLFTRLGTNLEITLFTQSKSSKFYHSCFRFFFNICEFVNSNVMERIVSYAIPLKTKINKECVKMSHQESADKREESEPKSRPRNTFFVFLQEYRRELKNAGFTGLPATKTSQLAGQRWRKMSDDQKLPYKIWARRNREQLKEHQIQKEIRKLNLKNRIKKIRPNFIN</sequence>
<keyword evidence="1" id="KW-0539">Nucleus</keyword>
<dbReference type="Pfam" id="PF00505">
    <property type="entry name" value="HMG_box"/>
    <property type="match status" value="1"/>
</dbReference>
<dbReference type="GO" id="GO:0005634">
    <property type="term" value="C:nucleus"/>
    <property type="evidence" value="ECO:0007669"/>
    <property type="project" value="UniProtKB-UniRule"/>
</dbReference>
<dbReference type="STRING" id="67801.A0A1B0AUW9"/>
<dbReference type="Proteomes" id="UP000092460">
    <property type="component" value="Unassembled WGS sequence"/>
</dbReference>
<feature type="domain" description="HMG box" evidence="2">
    <location>
        <begin position="162"/>
        <end position="231"/>
    </location>
</feature>
<reference evidence="4" key="1">
    <citation type="submission" date="2015-01" db="EMBL/GenBank/DDBJ databases">
        <authorList>
            <person name="Aksoy S."/>
            <person name="Warren W."/>
            <person name="Wilson R.K."/>
        </authorList>
    </citation>
    <scope>NUCLEOTIDE SEQUENCE [LARGE SCALE GENOMIC DNA]</scope>
    <source>
        <strain evidence="4">IAEA</strain>
    </source>
</reference>
<organism evidence="3 4">
    <name type="scientific">Glossina palpalis gambiensis</name>
    <dbReference type="NCBI Taxonomy" id="67801"/>
    <lineage>
        <taxon>Eukaryota</taxon>
        <taxon>Metazoa</taxon>
        <taxon>Ecdysozoa</taxon>
        <taxon>Arthropoda</taxon>
        <taxon>Hexapoda</taxon>
        <taxon>Insecta</taxon>
        <taxon>Pterygota</taxon>
        <taxon>Neoptera</taxon>
        <taxon>Endopterygota</taxon>
        <taxon>Diptera</taxon>
        <taxon>Brachycera</taxon>
        <taxon>Muscomorpha</taxon>
        <taxon>Hippoboscoidea</taxon>
        <taxon>Glossinidae</taxon>
        <taxon>Glossina</taxon>
    </lineage>
</organism>
<accession>A0A1B0AUW9</accession>
<dbReference type="GO" id="GO:0003677">
    <property type="term" value="F:DNA binding"/>
    <property type="evidence" value="ECO:0007669"/>
    <property type="project" value="UniProtKB-UniRule"/>
</dbReference>
<dbReference type="AlphaFoldDB" id="A0A1B0AUW9"/>